<dbReference type="PANTHER" id="PTHR31668">
    <property type="entry name" value="GLUCOSE TRANSPORT TRANSCRIPTION REGULATOR RGT1-RELATED-RELATED"/>
    <property type="match status" value="1"/>
</dbReference>
<dbReference type="GO" id="GO:0000981">
    <property type="term" value="F:DNA-binding transcription factor activity, RNA polymerase II-specific"/>
    <property type="evidence" value="ECO:0007669"/>
    <property type="project" value="InterPro"/>
</dbReference>
<feature type="region of interest" description="Disordered" evidence="3">
    <location>
        <begin position="526"/>
        <end position="555"/>
    </location>
</feature>
<proteinExistence type="predicted"/>
<comment type="caution">
    <text evidence="5">The sequence shown here is derived from an EMBL/GenBank/DDBJ whole genome shotgun (WGS) entry which is preliminary data.</text>
</comment>
<dbReference type="InterPro" id="IPR001138">
    <property type="entry name" value="Zn2Cys6_DnaBD"/>
</dbReference>
<feature type="region of interest" description="Disordered" evidence="3">
    <location>
        <begin position="644"/>
        <end position="671"/>
    </location>
</feature>
<evidence type="ECO:0000256" key="2">
    <source>
        <dbReference type="ARBA" id="ARBA00023242"/>
    </source>
</evidence>
<dbReference type="InterPro" id="IPR036864">
    <property type="entry name" value="Zn2-C6_fun-type_DNA-bd_sf"/>
</dbReference>
<dbReference type="PROSITE" id="PS50048">
    <property type="entry name" value="ZN2_CY6_FUNGAL_2"/>
    <property type="match status" value="1"/>
</dbReference>
<dbReference type="EMBL" id="JABFAI010000465">
    <property type="protein sequence ID" value="KAF4944035.1"/>
    <property type="molecule type" value="Genomic_DNA"/>
</dbReference>
<dbReference type="Pfam" id="PF04082">
    <property type="entry name" value="Fungal_trans"/>
    <property type="match status" value="1"/>
</dbReference>
<keyword evidence="1" id="KW-0479">Metal-binding</keyword>
<feature type="compositionally biased region" description="Polar residues" evidence="3">
    <location>
        <begin position="644"/>
        <end position="662"/>
    </location>
</feature>
<dbReference type="AlphaFoldDB" id="A0A8H4SQX1"/>
<dbReference type="GO" id="GO:0003677">
    <property type="term" value="F:DNA binding"/>
    <property type="evidence" value="ECO:0007669"/>
    <property type="project" value="InterPro"/>
</dbReference>
<dbReference type="Pfam" id="PF00172">
    <property type="entry name" value="Zn_clus"/>
    <property type="match status" value="1"/>
</dbReference>
<dbReference type="CDD" id="cd00067">
    <property type="entry name" value="GAL4"/>
    <property type="match status" value="1"/>
</dbReference>
<feature type="domain" description="Zn(2)-C6 fungal-type" evidence="4">
    <location>
        <begin position="18"/>
        <end position="47"/>
    </location>
</feature>
<evidence type="ECO:0000313" key="6">
    <source>
        <dbReference type="Proteomes" id="UP000604273"/>
    </source>
</evidence>
<dbReference type="CDD" id="cd12148">
    <property type="entry name" value="fungal_TF_MHR"/>
    <property type="match status" value="1"/>
</dbReference>
<evidence type="ECO:0000259" key="4">
    <source>
        <dbReference type="PROSITE" id="PS50048"/>
    </source>
</evidence>
<protein>
    <recommendedName>
        <fullName evidence="4">Zn(2)-C6 fungal-type domain-containing protein</fullName>
    </recommendedName>
</protein>
<reference evidence="5" key="1">
    <citation type="journal article" date="2020" name="BMC Genomics">
        <title>Correction to: Identification and distribution of gene clusters required for synthesis of sphingolipid metabolism inhibitors in diverse species of the filamentous fungus Fusarium.</title>
        <authorList>
            <person name="Kim H.S."/>
            <person name="Lohmar J.M."/>
            <person name="Busman M."/>
            <person name="Brown D.W."/>
            <person name="Naumann T.A."/>
            <person name="Divon H.H."/>
            <person name="Lysoe E."/>
            <person name="Uhlig S."/>
            <person name="Proctor R.H."/>
        </authorList>
    </citation>
    <scope>NUCLEOTIDE SEQUENCE</scope>
    <source>
        <strain evidence="5">NRRL 45417</strain>
    </source>
</reference>
<name>A0A8H4SQX1_9HYPO</name>
<reference evidence="5" key="2">
    <citation type="submission" date="2020-05" db="EMBL/GenBank/DDBJ databases">
        <authorList>
            <person name="Kim H.-S."/>
            <person name="Proctor R.H."/>
            <person name="Brown D.W."/>
        </authorList>
    </citation>
    <scope>NUCLEOTIDE SEQUENCE</scope>
    <source>
        <strain evidence="5">NRRL 45417</strain>
    </source>
</reference>
<gene>
    <name evidence="5" type="ORF">FGADI_12980</name>
</gene>
<dbReference type="PROSITE" id="PS00463">
    <property type="entry name" value="ZN2_CY6_FUNGAL_1"/>
    <property type="match status" value="1"/>
</dbReference>
<dbReference type="InterPro" id="IPR007219">
    <property type="entry name" value="XnlR_reg_dom"/>
</dbReference>
<dbReference type="PANTHER" id="PTHR31668:SF20">
    <property type="entry name" value="ZN(II)2CYS6 TRANSCRIPTION FACTOR (EUROFUNG)"/>
    <property type="match status" value="1"/>
</dbReference>
<organism evidence="5 6">
    <name type="scientific">Fusarium gaditjirri</name>
    <dbReference type="NCBI Taxonomy" id="282569"/>
    <lineage>
        <taxon>Eukaryota</taxon>
        <taxon>Fungi</taxon>
        <taxon>Dikarya</taxon>
        <taxon>Ascomycota</taxon>
        <taxon>Pezizomycotina</taxon>
        <taxon>Sordariomycetes</taxon>
        <taxon>Hypocreomycetidae</taxon>
        <taxon>Hypocreales</taxon>
        <taxon>Nectriaceae</taxon>
        <taxon>Fusarium</taxon>
        <taxon>Fusarium nisikadoi species complex</taxon>
    </lineage>
</organism>
<evidence type="ECO:0000256" key="1">
    <source>
        <dbReference type="ARBA" id="ARBA00022723"/>
    </source>
</evidence>
<keyword evidence="2" id="KW-0539">Nucleus</keyword>
<dbReference type="Proteomes" id="UP000604273">
    <property type="component" value="Unassembled WGS sequence"/>
</dbReference>
<feature type="compositionally biased region" description="Polar residues" evidence="3">
    <location>
        <begin position="530"/>
        <end position="553"/>
    </location>
</feature>
<evidence type="ECO:0000313" key="5">
    <source>
        <dbReference type="EMBL" id="KAF4944035.1"/>
    </source>
</evidence>
<dbReference type="GO" id="GO:0008270">
    <property type="term" value="F:zinc ion binding"/>
    <property type="evidence" value="ECO:0007669"/>
    <property type="project" value="InterPro"/>
</dbReference>
<keyword evidence="6" id="KW-1185">Reference proteome</keyword>
<sequence length="671" mass="74715">MSMSTAAKPAMTTTVKRACDGCHRRKVKCDSGVTCRNCATAGIECTYLAIPQKKGPKGSRAKVITELRDNQRQASLAAKVQNRLAGQPVDLSIPALNPTAGMLSNDLIKACVNYYFENAYSTLPFLDRSQIDQMMLNMESGRDRYCLFAALCAYVVLQPGMILPTSSPEESINLANHPGANIAASNLLLEECLRVRKGSDYFETPNFNIMVTNIFIYSCIKIIDGPDRAWYYLREATTMALLANMDKEENYAQFSQPEAVRRRRFFWFLFATERVYFFNRRRPLSLYATIASSQMHDDPNDALYPELHAFFIMCNIFRPMDDSFLAAWRKGCDHLDCHQVTSLKNHLKDWQATNTFHPETAYMASQQFLNNVIWQLNSSQSQYHGDLARQMTGKMASSFAGQPLELAKSCLFPKLFEICLNLTTYLANLPPDRHPLAVGPHQWLQDLLASLDPARNGDFAFTPLLLAKVNEILPRLADPMLRNAPENGSFQMSADIFDGFGNAGMASMPQMNDYNQGMVVDENETKYDLSGSSPDTIPNSNYSNGTPPGTQPGSDIASAFVGSPANVMSPGIDYNVGNVGMGGFDMSEMGMNSFTASQPNPLSSIQHQQRVGSQPPLQGIQNQNVNSSTMNPTINQIYGIQQPQRQNSYQMQNQPPLSQMGSMSDMDFSMR</sequence>
<dbReference type="InterPro" id="IPR050797">
    <property type="entry name" value="Carb_Metab_Trans_Reg"/>
</dbReference>
<dbReference type="SMART" id="SM00066">
    <property type="entry name" value="GAL4"/>
    <property type="match status" value="1"/>
</dbReference>
<dbReference type="SUPFAM" id="SSF57701">
    <property type="entry name" value="Zn2/Cys6 DNA-binding domain"/>
    <property type="match status" value="1"/>
</dbReference>
<dbReference type="Gene3D" id="4.10.240.10">
    <property type="entry name" value="Zn(2)-C6 fungal-type DNA-binding domain"/>
    <property type="match status" value="1"/>
</dbReference>
<dbReference type="OrthoDB" id="4132249at2759"/>
<evidence type="ECO:0000256" key="3">
    <source>
        <dbReference type="SAM" id="MobiDB-lite"/>
    </source>
</evidence>
<dbReference type="GO" id="GO:0006351">
    <property type="term" value="P:DNA-templated transcription"/>
    <property type="evidence" value="ECO:0007669"/>
    <property type="project" value="InterPro"/>
</dbReference>
<accession>A0A8H4SQX1</accession>